<dbReference type="SUPFAM" id="SSF56003">
    <property type="entry name" value="Molybdenum cofactor-binding domain"/>
    <property type="match status" value="1"/>
</dbReference>
<dbReference type="GO" id="GO:0005506">
    <property type="term" value="F:iron ion binding"/>
    <property type="evidence" value="ECO:0007669"/>
    <property type="project" value="InterPro"/>
</dbReference>
<dbReference type="SUPFAM" id="SSF54665">
    <property type="entry name" value="CO dehydrogenase molybdoprotein N-domain-like"/>
    <property type="match status" value="1"/>
</dbReference>
<evidence type="ECO:0000259" key="3">
    <source>
        <dbReference type="SMART" id="SM01008"/>
    </source>
</evidence>
<dbReference type="SMART" id="SM01008">
    <property type="entry name" value="Ald_Xan_dh_C"/>
    <property type="match status" value="1"/>
</dbReference>
<evidence type="ECO:0000313" key="4">
    <source>
        <dbReference type="EMBL" id="SDD37445.1"/>
    </source>
</evidence>
<dbReference type="InterPro" id="IPR000674">
    <property type="entry name" value="Ald_Oxase/Xan_DH_a/b"/>
</dbReference>
<dbReference type="InterPro" id="IPR008274">
    <property type="entry name" value="AldOxase/xan_DH_MoCoBD1"/>
</dbReference>
<dbReference type="Gene3D" id="3.30.365.10">
    <property type="entry name" value="Aldehyde oxidase/xanthine dehydrogenase, molybdopterin binding domain"/>
    <property type="match status" value="4"/>
</dbReference>
<feature type="domain" description="Aldehyde oxidase/xanthine dehydrogenase a/b hammerhead" evidence="3">
    <location>
        <begin position="11"/>
        <end position="120"/>
    </location>
</feature>
<accession>A0A1G6UA66</accession>
<dbReference type="EMBL" id="FMZZ01000010">
    <property type="protein sequence ID" value="SDD37445.1"/>
    <property type="molecule type" value="Genomic_DNA"/>
</dbReference>
<proteinExistence type="predicted"/>
<dbReference type="Proteomes" id="UP000199501">
    <property type="component" value="Unassembled WGS sequence"/>
</dbReference>
<dbReference type="InterPro" id="IPR046867">
    <property type="entry name" value="AldOxase/xan_DH_MoCoBD2"/>
</dbReference>
<dbReference type="InterPro" id="IPR016208">
    <property type="entry name" value="Ald_Oxase/xanthine_DH-like"/>
</dbReference>
<reference evidence="5" key="1">
    <citation type="submission" date="2016-10" db="EMBL/GenBank/DDBJ databases">
        <authorList>
            <person name="Varghese N."/>
            <person name="Submissions S."/>
        </authorList>
    </citation>
    <scope>NUCLEOTIDE SEQUENCE [LARGE SCALE GENOMIC DNA]</scope>
    <source>
        <strain evidence="5">IBRC-M 10403</strain>
    </source>
</reference>
<dbReference type="GO" id="GO:0016491">
    <property type="term" value="F:oxidoreductase activity"/>
    <property type="evidence" value="ECO:0007669"/>
    <property type="project" value="UniProtKB-KW"/>
</dbReference>
<protein>
    <submittedName>
        <fullName evidence="4">Xanthine dehydrogenase, molybdenum binding subunit apoprotein</fullName>
    </submittedName>
</protein>
<dbReference type="Pfam" id="PF02738">
    <property type="entry name" value="MoCoBD_1"/>
    <property type="match status" value="1"/>
</dbReference>
<gene>
    <name evidence="4" type="ORF">SAMN05216174_110153</name>
</gene>
<name>A0A1G6UA66_9PSEU</name>
<dbReference type="AlphaFoldDB" id="A0A1G6UA66"/>
<evidence type="ECO:0000256" key="1">
    <source>
        <dbReference type="ARBA" id="ARBA00022505"/>
    </source>
</evidence>
<evidence type="ECO:0000256" key="2">
    <source>
        <dbReference type="ARBA" id="ARBA00023002"/>
    </source>
</evidence>
<dbReference type="PANTHER" id="PTHR11908:SF132">
    <property type="entry name" value="ALDEHYDE OXIDASE 1-RELATED"/>
    <property type="match status" value="1"/>
</dbReference>
<dbReference type="PANTHER" id="PTHR11908">
    <property type="entry name" value="XANTHINE DEHYDROGENASE"/>
    <property type="match status" value="1"/>
</dbReference>
<organism evidence="4 5">
    <name type="scientific">Actinokineospora iranica</name>
    <dbReference type="NCBI Taxonomy" id="1271860"/>
    <lineage>
        <taxon>Bacteria</taxon>
        <taxon>Bacillati</taxon>
        <taxon>Actinomycetota</taxon>
        <taxon>Actinomycetes</taxon>
        <taxon>Pseudonocardiales</taxon>
        <taxon>Pseudonocardiaceae</taxon>
        <taxon>Actinokineospora</taxon>
    </lineage>
</organism>
<keyword evidence="2" id="KW-0560">Oxidoreductase</keyword>
<dbReference type="InterPro" id="IPR036856">
    <property type="entry name" value="Ald_Oxase/Xan_DH_a/b_sf"/>
</dbReference>
<dbReference type="Gene3D" id="3.90.1170.50">
    <property type="entry name" value="Aldehyde oxidase/xanthine dehydrogenase, a/b hammerhead"/>
    <property type="match status" value="1"/>
</dbReference>
<dbReference type="STRING" id="1271860.SAMN05216174_110153"/>
<dbReference type="InterPro" id="IPR037165">
    <property type="entry name" value="AldOxase/xan_DH_Mopterin-bd_sf"/>
</dbReference>
<sequence>MIRVEGRAKVTGAARYAADAAARGHAHGALVPATIARGRVVSIDDDAALALPGVLAVLHHGNAPRLAEVAGRLGPDASTRVLQSDRVPHTGWPVALVVAETAEQARAAADALVVTYAREQHDVAFTADHPGHYTPERVFPYEPAVTVVGDVDAELAAAPVVVDETYTTPAEHHAPMEPHAATAHWRDGRLDVVDSNQGAFVIAGDLAGLFALDPAAVRVRAEHVGGGFGGKAVTGAHVLLAVLATLRLGRPVRVVLDRAQVFALTGYRPATVQRLRLGADPDGRLRAVDHDSATATSTLHEYVEGTGAGTRVLYAADALRISHRVTRLDVPTPRMMRAPGKAPGSFALESAMDELAHRCGVDPVALRLRNEPAAGPVTGWPFSSRNLAACFTEGTRRFGWDGRDPRPGVRRDGRWLVGTGTAAAVFPALSVPATAAATAEADGTVTIRVGATDLGTGARTALTLLAAEALGLPVDRVRVLIGDSDFGRAPLAGGSWGTSSWGAAVVKAATRLRETLAEPIPAGGITVVGDTAADLGAPAERHRLAFGAQFAEAAVDVATGEVRVRRLLGVFAVGRVVNPTAARGQLVGGMTMGLSQALHEEALWDRTLGTQVNADLAGYHIATNADVPVIEADWVDDPDPEMPGGIKGLGEIGIVGTAAAIANAVWHATGVRHRHLPIRPDRVLLAKPNELV</sequence>
<dbReference type="Pfam" id="PF20256">
    <property type="entry name" value="MoCoBD_2"/>
    <property type="match status" value="2"/>
</dbReference>
<evidence type="ECO:0000313" key="5">
    <source>
        <dbReference type="Proteomes" id="UP000199501"/>
    </source>
</evidence>
<dbReference type="OrthoDB" id="135295at2"/>
<keyword evidence="5" id="KW-1185">Reference proteome</keyword>
<dbReference type="RefSeq" id="WP_091453495.1">
    <property type="nucleotide sequence ID" value="NZ_FMZZ01000010.1"/>
</dbReference>
<keyword evidence="1" id="KW-0500">Molybdenum</keyword>
<dbReference type="Pfam" id="PF01315">
    <property type="entry name" value="Ald_Xan_dh_C"/>
    <property type="match status" value="1"/>
</dbReference>